<dbReference type="Proteomes" id="UP001470230">
    <property type="component" value="Unassembled WGS sequence"/>
</dbReference>
<dbReference type="Gene3D" id="2.130.10.30">
    <property type="entry name" value="Regulator of chromosome condensation 1/beta-lactamase-inhibitor protein II"/>
    <property type="match status" value="2"/>
</dbReference>
<dbReference type="SUPFAM" id="SSF50985">
    <property type="entry name" value="RCC1/BLIP-II"/>
    <property type="match status" value="1"/>
</dbReference>
<organism evidence="2 3">
    <name type="scientific">Tritrichomonas musculus</name>
    <dbReference type="NCBI Taxonomy" id="1915356"/>
    <lineage>
        <taxon>Eukaryota</taxon>
        <taxon>Metamonada</taxon>
        <taxon>Parabasalia</taxon>
        <taxon>Tritrichomonadida</taxon>
        <taxon>Tritrichomonadidae</taxon>
        <taxon>Tritrichomonas</taxon>
    </lineage>
</organism>
<sequence length="441" mass="48098">MKVGGYNKDHRLDFNINKGDNSVKFPCDRNINVSALLSFSAYLNSVWVKQSGEAYAIGCNQNGQISSTLPKDISSDTKIILYDKDGQKCKFTSAVCGNYYTLYQVAGKTSSDPSKLVYSYIDKKEIFLNLGKRSPLSLFGGSLTSAAIDTEGSIILVTKDVFNSPTSEIKPLFLPDSEKAVKIACGDTSIIALSQSGRVFEYLLNVENGSFAEIPELSDKKINEISGTHDHFLAVTENGKVFGRGNNEYQKIGMPFDIKFISKFTCIDSLQKYHVVEAFAGAANSLFKTKYGEIIACGSNFYQQIEMGNSDDIYPPKKMQLSGDGKFCISGDFISIVLVDVEPPPNTPNMKITYFKPNASPSPQPNASPSPQPNASPSPQPNASPSPQPNASPSPQPNASPSPQPNASPSSHRKKKIFKPKVSPIISPKDHIKVEKKMDFI</sequence>
<proteinExistence type="predicted"/>
<dbReference type="InterPro" id="IPR051553">
    <property type="entry name" value="Ran_GTPase-activating"/>
</dbReference>
<comment type="caution">
    <text evidence="2">The sequence shown here is derived from an EMBL/GenBank/DDBJ whole genome shotgun (WGS) entry which is preliminary data.</text>
</comment>
<dbReference type="PANTHER" id="PTHR45982">
    <property type="entry name" value="REGULATOR OF CHROMOSOME CONDENSATION"/>
    <property type="match status" value="1"/>
</dbReference>
<evidence type="ECO:0000313" key="2">
    <source>
        <dbReference type="EMBL" id="KAK8841631.1"/>
    </source>
</evidence>
<dbReference type="PANTHER" id="PTHR45982:SF1">
    <property type="entry name" value="REGULATOR OF CHROMOSOME CONDENSATION"/>
    <property type="match status" value="1"/>
</dbReference>
<dbReference type="InterPro" id="IPR009091">
    <property type="entry name" value="RCC1/BLIP-II"/>
</dbReference>
<dbReference type="CDD" id="cd22541">
    <property type="entry name" value="SP5_N"/>
    <property type="match status" value="1"/>
</dbReference>
<name>A0ABR2H637_9EUKA</name>
<feature type="compositionally biased region" description="Basic and acidic residues" evidence="1">
    <location>
        <begin position="428"/>
        <end position="441"/>
    </location>
</feature>
<dbReference type="EMBL" id="JAPFFF010000041">
    <property type="protein sequence ID" value="KAK8841631.1"/>
    <property type="molecule type" value="Genomic_DNA"/>
</dbReference>
<accession>A0ABR2H637</accession>
<gene>
    <name evidence="2" type="ORF">M9Y10_027256</name>
</gene>
<keyword evidence="3" id="KW-1185">Reference proteome</keyword>
<reference evidence="2 3" key="1">
    <citation type="submission" date="2024-04" db="EMBL/GenBank/DDBJ databases">
        <title>Tritrichomonas musculus Genome.</title>
        <authorList>
            <person name="Alves-Ferreira E."/>
            <person name="Grigg M."/>
            <person name="Lorenzi H."/>
            <person name="Galac M."/>
        </authorList>
    </citation>
    <scope>NUCLEOTIDE SEQUENCE [LARGE SCALE GENOMIC DNA]</scope>
    <source>
        <strain evidence="2 3">EAF2021</strain>
    </source>
</reference>
<feature type="region of interest" description="Disordered" evidence="1">
    <location>
        <begin position="349"/>
        <end position="441"/>
    </location>
</feature>
<evidence type="ECO:0000256" key="1">
    <source>
        <dbReference type="SAM" id="MobiDB-lite"/>
    </source>
</evidence>
<protein>
    <submittedName>
        <fullName evidence="2">Uncharacterized protein</fullName>
    </submittedName>
</protein>
<feature type="compositionally biased region" description="Pro residues" evidence="1">
    <location>
        <begin position="360"/>
        <end position="406"/>
    </location>
</feature>
<evidence type="ECO:0000313" key="3">
    <source>
        <dbReference type="Proteomes" id="UP001470230"/>
    </source>
</evidence>